<dbReference type="Proteomes" id="UP000355283">
    <property type="component" value="Unassembled WGS sequence"/>
</dbReference>
<protein>
    <recommendedName>
        <fullName evidence="7">Ubiquitin-like protease family profile domain-containing protein</fullName>
    </recommendedName>
</protein>
<feature type="transmembrane region" description="Helical" evidence="6">
    <location>
        <begin position="962"/>
        <end position="982"/>
    </location>
</feature>
<keyword evidence="6" id="KW-1133">Transmembrane helix</keyword>
<feature type="transmembrane region" description="Helical" evidence="6">
    <location>
        <begin position="882"/>
        <end position="900"/>
    </location>
</feature>
<feature type="region of interest" description="Disordered" evidence="5">
    <location>
        <begin position="235"/>
        <end position="261"/>
    </location>
</feature>
<organism evidence="8 9">
    <name type="scientific">Nannochloropsis salina CCMP1776</name>
    <dbReference type="NCBI Taxonomy" id="1027361"/>
    <lineage>
        <taxon>Eukaryota</taxon>
        <taxon>Sar</taxon>
        <taxon>Stramenopiles</taxon>
        <taxon>Ochrophyta</taxon>
        <taxon>Eustigmatophyceae</taxon>
        <taxon>Eustigmatales</taxon>
        <taxon>Monodopsidaceae</taxon>
        <taxon>Microchloropsis</taxon>
        <taxon>Microchloropsis salina</taxon>
    </lineage>
</organism>
<dbReference type="InterPro" id="IPR027815">
    <property type="entry name" value="CSC1/OSCA1-like_cyt"/>
</dbReference>
<dbReference type="GO" id="GO:0005886">
    <property type="term" value="C:plasma membrane"/>
    <property type="evidence" value="ECO:0007669"/>
    <property type="project" value="TreeGrafter"/>
</dbReference>
<dbReference type="GO" id="GO:0008234">
    <property type="term" value="F:cysteine-type peptidase activity"/>
    <property type="evidence" value="ECO:0007669"/>
    <property type="project" value="InterPro"/>
</dbReference>
<evidence type="ECO:0000313" key="9">
    <source>
        <dbReference type="Proteomes" id="UP000355283"/>
    </source>
</evidence>
<evidence type="ECO:0000256" key="5">
    <source>
        <dbReference type="SAM" id="MobiDB-lite"/>
    </source>
</evidence>
<feature type="compositionally biased region" description="Basic residues" evidence="5">
    <location>
        <begin position="1287"/>
        <end position="1304"/>
    </location>
</feature>
<dbReference type="GO" id="GO:0005227">
    <property type="term" value="F:calcium-activated cation channel activity"/>
    <property type="evidence" value="ECO:0007669"/>
    <property type="project" value="InterPro"/>
</dbReference>
<dbReference type="InterPro" id="IPR045122">
    <property type="entry name" value="Csc1-like"/>
</dbReference>
<feature type="compositionally biased region" description="Basic and acidic residues" evidence="5">
    <location>
        <begin position="340"/>
        <end position="349"/>
    </location>
</feature>
<dbReference type="Pfam" id="PF02902">
    <property type="entry name" value="Peptidase_C48"/>
    <property type="match status" value="1"/>
</dbReference>
<feature type="coiled-coil region" evidence="4">
    <location>
        <begin position="1156"/>
        <end position="1197"/>
    </location>
</feature>
<dbReference type="InterPro" id="IPR003653">
    <property type="entry name" value="Peptidase_C48_C"/>
</dbReference>
<keyword evidence="9" id="KW-1185">Reference proteome</keyword>
<feature type="domain" description="Ubiquitin-like protease family profile" evidence="7">
    <location>
        <begin position="473"/>
        <end position="642"/>
    </location>
</feature>
<evidence type="ECO:0000256" key="6">
    <source>
        <dbReference type="SAM" id="Phobius"/>
    </source>
</evidence>
<feature type="region of interest" description="Disordered" evidence="5">
    <location>
        <begin position="106"/>
        <end position="170"/>
    </location>
</feature>
<comment type="caution">
    <text evidence="8">The sequence shown here is derived from an EMBL/GenBank/DDBJ whole genome shotgun (WGS) entry which is preliminary data.</text>
</comment>
<feature type="compositionally biased region" description="Basic and acidic residues" evidence="5">
    <location>
        <begin position="124"/>
        <end position="135"/>
    </location>
</feature>
<feature type="region of interest" description="Disordered" evidence="5">
    <location>
        <begin position="340"/>
        <end position="370"/>
    </location>
</feature>
<reference evidence="8 9" key="1">
    <citation type="submission" date="2019-01" db="EMBL/GenBank/DDBJ databases">
        <title>Nuclear Genome Assembly of the Microalgal Biofuel strain Nannochloropsis salina CCMP1776.</title>
        <authorList>
            <person name="Hovde B."/>
        </authorList>
    </citation>
    <scope>NUCLEOTIDE SEQUENCE [LARGE SCALE GENOMIC DNA]</scope>
    <source>
        <strain evidence="8 9">CCMP1776</strain>
    </source>
</reference>
<feature type="compositionally biased region" description="Gly residues" evidence="5">
    <location>
        <begin position="665"/>
        <end position="684"/>
    </location>
</feature>
<feature type="compositionally biased region" description="Polar residues" evidence="5">
    <location>
        <begin position="109"/>
        <end position="122"/>
    </location>
</feature>
<accession>A0A4D9D0H9</accession>
<feature type="region of interest" description="Disordered" evidence="5">
    <location>
        <begin position="656"/>
        <end position="690"/>
    </location>
</feature>
<evidence type="ECO:0000313" key="8">
    <source>
        <dbReference type="EMBL" id="TFJ83917.1"/>
    </source>
</evidence>
<proteinExistence type="inferred from homology"/>
<dbReference type="GO" id="GO:0006508">
    <property type="term" value="P:proteolysis"/>
    <property type="evidence" value="ECO:0007669"/>
    <property type="project" value="UniProtKB-KW"/>
</dbReference>
<feature type="transmembrane region" description="Helical" evidence="6">
    <location>
        <begin position="1013"/>
        <end position="1033"/>
    </location>
</feature>
<dbReference type="SUPFAM" id="SSF54001">
    <property type="entry name" value="Cysteine proteinases"/>
    <property type="match status" value="1"/>
</dbReference>
<keyword evidence="2" id="KW-0645">Protease</keyword>
<evidence type="ECO:0000256" key="2">
    <source>
        <dbReference type="ARBA" id="ARBA00022670"/>
    </source>
</evidence>
<keyword evidence="6" id="KW-0472">Membrane</keyword>
<comment type="similarity">
    <text evidence="1">Belongs to the peptidase C48 family.</text>
</comment>
<dbReference type="InterPro" id="IPR032880">
    <property type="entry name" value="CSC1/OSCA1-like_N"/>
</dbReference>
<feature type="compositionally biased region" description="Low complexity" evidence="5">
    <location>
        <begin position="153"/>
        <end position="166"/>
    </location>
</feature>
<feature type="region of interest" description="Disordered" evidence="5">
    <location>
        <begin position="1413"/>
        <end position="1434"/>
    </location>
</feature>
<dbReference type="PANTHER" id="PTHR13018">
    <property type="entry name" value="PROBABLE MEMBRANE PROTEIN DUF221-RELATED"/>
    <property type="match status" value="1"/>
</dbReference>
<dbReference type="Pfam" id="PF14703">
    <property type="entry name" value="PHM7_cyt"/>
    <property type="match status" value="1"/>
</dbReference>
<feature type="region of interest" description="Disordered" evidence="5">
    <location>
        <begin position="1286"/>
        <end position="1395"/>
    </location>
</feature>
<sequence>MKSSPQSQNEQERPQVKQTTWLPHEEEVVIFSMCAPALGTAMHTHLPPRQTGQQMDDCGGVKGDAVIGDGSRVRLAEQRGMQSKALQLSAGLEGVSSTRMAQAVPLPRSHQSASNLSCQKQRPQIRDAARTEQPGEKAPGFKRGGDALKCLDAPSAARPSHAPPLSRDVGASGRFKRLKHGFFSSPPTMPAKGSAALRPAVVDVEGEEKAGMINGVRSDKADDYSILHDSHLFGGGRATSEGKAVGKPTQSGKDMGGERARADGLASGGAFSAFVEPKAAGGDVVVIEDEEEGGGGMGPGRGEVWKGTDDDWQASCKARGGPLAYAKAPSAELYRAKERGREELQDKESCTGGKEQGVAERGREREAEEAREEAAISMESCLTFLLEGAEQEAFVAARHFLGDHGGVQGKKEGARDRNEEMGESMLRGGALAALADEGMGRRTPPGALSSLSPVTGPLAGGGGSKVGGKGKHYQFTEEGLQDVILRLLRDEMLSDEVLNRALDMMAHTPVAEAAVLLNTFWYEKIKEGKYVEAKAWLERALGGRSKDSLRLVCVPINIANAHWVLVFADLVRNTVQEWDPASATGPLDPSRLKNVKDAVEKIIGFEKLKRPPLTLVPAPAGLPQQPDAVNCGVFVVIYLIQICFVREFTLILDPNDGPGKAVPKGGQGGEGGQEGGQTRLGGGPVADPPLAESARQLRSQGIATKPALVPPCMFRVSENDLLRYRLFLLALILHSQTSHLSRTDPVLLSFVSEKRRDWRMETDSLGAFPVTSTPLRSEHGVGGRGRGGSDRKDMEMQRHLLLSLAREKSNDEVMQSLFLQAAMSLLNRFSSDGRIVFVPVALVLLSMHILRKGPDARAPSADVSSFCEINERGIGNLDIADLLNTIYINLLVFVLLLTLFEKLRHVKSVYFCREEWMRHRRPPDLPPGFLSWVRPLMSIPKERILQLAGLDAYMLLRYIQMCLKICLCSGFFGLVVLLPMYVHGDRSNPSDGRLSTIMKDPKLISLGNIKDLHWLWVPIAIAYFTTFHTLYLLKSEYKRFLTLRLTFLSVGDPDVNIQKSFSVMVDRIPLEYRNNVGLYTLFDEIFPGDVHSAVVALRADALEDLVQKRAALVDSLEKALATRSVSNREPMIFVPHPHGIQLWNRLCRRGSRVEAVAHYQRALDELNAKITNVQIMIRQASEDMDRKEEKRYESRRQLVKQNSGSQAGAEGAVAAGLLHGVSSRKASIAPLVLGNADSRSQLMSRESADQVLAVEGATHLDPDGTTIVIDNEAGDTSRIGGVLPRHTIQRRRPSFSKTLSRGRRAISGSASTPALTALSDTRPYSAPPQAPPAAGESDPAVGEAADRNQNPADRRGRVGGVMRAPPLASNVLVEGENEDEGGEEDRAQVGGGGSGFPHSKACAVGYGVDSCAPYGQGNGQAWAQSRQDKRSPKS</sequence>
<evidence type="ECO:0000259" key="7">
    <source>
        <dbReference type="PROSITE" id="PS50600"/>
    </source>
</evidence>
<dbReference type="PROSITE" id="PS50600">
    <property type="entry name" value="ULP_PROTEASE"/>
    <property type="match status" value="1"/>
</dbReference>
<keyword evidence="4" id="KW-0175">Coiled coil</keyword>
<dbReference type="Pfam" id="PF13967">
    <property type="entry name" value="RSN1_TM"/>
    <property type="match status" value="1"/>
</dbReference>
<keyword evidence="6" id="KW-0812">Transmembrane</keyword>
<dbReference type="PANTHER" id="PTHR13018:SF5">
    <property type="entry name" value="RE44586P"/>
    <property type="match status" value="1"/>
</dbReference>
<gene>
    <name evidence="8" type="ORF">NSK_005014</name>
</gene>
<evidence type="ECO:0000256" key="1">
    <source>
        <dbReference type="ARBA" id="ARBA00005234"/>
    </source>
</evidence>
<feature type="region of interest" description="Disordered" evidence="5">
    <location>
        <begin position="1"/>
        <end position="20"/>
    </location>
</feature>
<feature type="compositionally biased region" description="Basic and acidic residues" evidence="5">
    <location>
        <begin position="357"/>
        <end position="370"/>
    </location>
</feature>
<dbReference type="InterPro" id="IPR038765">
    <property type="entry name" value="Papain-like_cys_pep_sf"/>
</dbReference>
<dbReference type="OrthoDB" id="1689567at2759"/>
<dbReference type="Gene3D" id="3.40.395.10">
    <property type="entry name" value="Adenoviral Proteinase, Chain A"/>
    <property type="match status" value="1"/>
</dbReference>
<evidence type="ECO:0000256" key="4">
    <source>
        <dbReference type="SAM" id="Coils"/>
    </source>
</evidence>
<dbReference type="EMBL" id="SDOX01000021">
    <property type="protein sequence ID" value="TFJ83917.1"/>
    <property type="molecule type" value="Genomic_DNA"/>
</dbReference>
<evidence type="ECO:0000256" key="3">
    <source>
        <dbReference type="ARBA" id="ARBA00022801"/>
    </source>
</evidence>
<keyword evidence="3" id="KW-0378">Hydrolase</keyword>
<name>A0A4D9D0H9_9STRA</name>